<protein>
    <recommendedName>
        <fullName evidence="3">SCP2 domain-containing protein</fullName>
    </recommendedName>
</protein>
<dbReference type="RefSeq" id="WP_218315120.1">
    <property type="nucleotide sequence ID" value="NZ_JAGSPB010000001.1"/>
</dbReference>
<evidence type="ECO:0008006" key="3">
    <source>
        <dbReference type="Google" id="ProtNLM"/>
    </source>
</evidence>
<reference evidence="1 2" key="1">
    <citation type="submission" date="2021-04" db="EMBL/GenBank/DDBJ databases">
        <authorList>
            <person name="Pira H."/>
            <person name="Risdian C."/>
            <person name="Wink J."/>
        </authorList>
    </citation>
    <scope>NUCLEOTIDE SEQUENCE [LARGE SCALE GENOMIC DNA]</scope>
    <source>
        <strain evidence="1 2">WH131</strain>
    </source>
</reference>
<proteinExistence type="predicted"/>
<accession>A0ABS6SHR5</accession>
<organism evidence="1 2">
    <name type="scientific">Erythrobacter ani</name>
    <dbReference type="NCBI Taxonomy" id="2827235"/>
    <lineage>
        <taxon>Bacteria</taxon>
        <taxon>Pseudomonadati</taxon>
        <taxon>Pseudomonadota</taxon>
        <taxon>Alphaproteobacteria</taxon>
        <taxon>Sphingomonadales</taxon>
        <taxon>Erythrobacteraceae</taxon>
        <taxon>Erythrobacter/Porphyrobacter group</taxon>
        <taxon>Erythrobacter</taxon>
    </lineage>
</organism>
<gene>
    <name evidence="1" type="ORF">KCG45_00005</name>
</gene>
<dbReference type="Proteomes" id="UP000699975">
    <property type="component" value="Unassembled WGS sequence"/>
</dbReference>
<evidence type="ECO:0000313" key="2">
    <source>
        <dbReference type="Proteomes" id="UP000699975"/>
    </source>
</evidence>
<evidence type="ECO:0000313" key="1">
    <source>
        <dbReference type="EMBL" id="MBV7264558.1"/>
    </source>
</evidence>
<dbReference type="EMBL" id="JAGSPB010000001">
    <property type="protein sequence ID" value="MBV7264558.1"/>
    <property type="molecule type" value="Genomic_DNA"/>
</dbReference>
<keyword evidence="2" id="KW-1185">Reference proteome</keyword>
<comment type="caution">
    <text evidence="1">The sequence shown here is derived from an EMBL/GenBank/DDBJ whole genome shotgun (WGS) entry which is preliminary data.</text>
</comment>
<sequence length="124" mass="14087">CDEDLDAGSFMWDFHRSLRTDELPDGETVISVTLSDVENHGRWWVIAGAGEVDLCTDDPGKDVDFYLHAKIAEIAEVWMGDVDVRDAISQHGLKATGSHHLMRTIVSWFPQSRYSKVRPKRMLE</sequence>
<feature type="non-terminal residue" evidence="1">
    <location>
        <position position="1"/>
    </location>
</feature>
<name>A0ABS6SHR5_9SPHN</name>